<organism evidence="2 3">
    <name type="scientific">Porites lobata</name>
    <dbReference type="NCBI Taxonomy" id="104759"/>
    <lineage>
        <taxon>Eukaryota</taxon>
        <taxon>Metazoa</taxon>
        <taxon>Cnidaria</taxon>
        <taxon>Anthozoa</taxon>
        <taxon>Hexacorallia</taxon>
        <taxon>Scleractinia</taxon>
        <taxon>Fungiina</taxon>
        <taxon>Poritidae</taxon>
        <taxon>Porites</taxon>
    </lineage>
</organism>
<dbReference type="PANTHER" id="PTHR47018:SF3">
    <property type="entry name" value="MYCBP-ASSOCIATED PROTEIN"/>
    <property type="match status" value="1"/>
</dbReference>
<dbReference type="PANTHER" id="PTHR47018">
    <property type="entry name" value="CXC DOMAIN-CONTAINING PROTEIN-RELATED"/>
    <property type="match status" value="1"/>
</dbReference>
<feature type="compositionally biased region" description="Basic and acidic residues" evidence="1">
    <location>
        <begin position="67"/>
        <end position="86"/>
    </location>
</feature>
<gene>
    <name evidence="2" type="ORF">PLOB_00021519</name>
</gene>
<comment type="caution">
    <text evidence="2">The sequence shown here is derived from an EMBL/GenBank/DDBJ whole genome shotgun (WGS) entry which is preliminary data.</text>
</comment>
<reference evidence="2 3" key="1">
    <citation type="submission" date="2022-05" db="EMBL/GenBank/DDBJ databases">
        <authorList>
            <consortium name="Genoscope - CEA"/>
            <person name="William W."/>
        </authorList>
    </citation>
    <scope>NUCLEOTIDE SEQUENCE [LARGE SCALE GENOMIC DNA]</scope>
</reference>
<feature type="region of interest" description="Disordered" evidence="1">
    <location>
        <begin position="67"/>
        <end position="99"/>
    </location>
</feature>
<protein>
    <submittedName>
        <fullName evidence="2">Uncharacterized protein</fullName>
    </submittedName>
</protein>
<keyword evidence="3" id="KW-1185">Reference proteome</keyword>
<sequence length="272" mass="31310">RKKENLVEKPEAHEKVWSKYSNLQYTEVWKKLRFTSVQELEDGRASWHRSCYKDAVHAEMLSRARERYERQLEGHNESRPKSRPDSSVEMPQLTRSKTSPYNKNVCSFYDGPPGYRKNLHNISTFSAGESLRTAIGMSGNDKLSVKLNTSISPDDAHSIDIKYHKNFWEIQISHVLRRETSKSSSAKLAGEIAAQMEFLTMTEMTLRSGKVATMSELQDSFESILESNNVENPRGGRKALKQLLLREIPEIEIHAPKRVNESERVSIKKTKR</sequence>
<proteinExistence type="predicted"/>
<name>A0ABN8NPS0_9CNID</name>
<dbReference type="Proteomes" id="UP001159405">
    <property type="component" value="Unassembled WGS sequence"/>
</dbReference>
<evidence type="ECO:0000313" key="2">
    <source>
        <dbReference type="EMBL" id="CAH3112480.1"/>
    </source>
</evidence>
<evidence type="ECO:0000256" key="1">
    <source>
        <dbReference type="SAM" id="MobiDB-lite"/>
    </source>
</evidence>
<accession>A0ABN8NPS0</accession>
<dbReference type="EMBL" id="CALNXK010000025">
    <property type="protein sequence ID" value="CAH3112480.1"/>
    <property type="molecule type" value="Genomic_DNA"/>
</dbReference>
<feature type="non-terminal residue" evidence="2">
    <location>
        <position position="1"/>
    </location>
</feature>
<evidence type="ECO:0000313" key="3">
    <source>
        <dbReference type="Proteomes" id="UP001159405"/>
    </source>
</evidence>